<dbReference type="STRING" id="8078.ENSFHEP00000021001"/>
<organism evidence="4 5">
    <name type="scientific">Fundulus heteroclitus</name>
    <name type="common">Killifish</name>
    <name type="synonym">Mummichog</name>
    <dbReference type="NCBI Taxonomy" id="8078"/>
    <lineage>
        <taxon>Eukaryota</taxon>
        <taxon>Metazoa</taxon>
        <taxon>Chordata</taxon>
        <taxon>Craniata</taxon>
        <taxon>Vertebrata</taxon>
        <taxon>Euteleostomi</taxon>
        <taxon>Actinopterygii</taxon>
        <taxon>Neopterygii</taxon>
        <taxon>Teleostei</taxon>
        <taxon>Neoteleostei</taxon>
        <taxon>Acanthomorphata</taxon>
        <taxon>Ovalentaria</taxon>
        <taxon>Atherinomorphae</taxon>
        <taxon>Cyprinodontiformes</taxon>
        <taxon>Fundulidae</taxon>
        <taxon>Fundulus</taxon>
    </lineage>
</organism>
<keyword evidence="5" id="KW-1185">Reference proteome</keyword>
<keyword evidence="1" id="KW-0479">Metal-binding</keyword>
<feature type="region of interest" description="Disordered" evidence="2">
    <location>
        <begin position="256"/>
        <end position="303"/>
    </location>
</feature>
<dbReference type="AlphaFoldDB" id="A0A3Q2Q3Q6"/>
<dbReference type="Pfam" id="PF19259">
    <property type="entry name" value="Ty3_capsid"/>
    <property type="match status" value="1"/>
</dbReference>
<name>A0A3Q2Q3Q6_FUNHE</name>
<dbReference type="SUPFAM" id="SSF57756">
    <property type="entry name" value="Retrovirus zinc finger-like domains"/>
    <property type="match status" value="1"/>
</dbReference>
<dbReference type="Gene3D" id="4.10.60.10">
    <property type="entry name" value="Zinc finger, CCHC-type"/>
    <property type="match status" value="1"/>
</dbReference>
<dbReference type="PANTHER" id="PTHR15503:SF36">
    <property type="entry name" value="RETROTRANSPOSON GAG-LIKE PROTEIN 5"/>
    <property type="match status" value="1"/>
</dbReference>
<proteinExistence type="predicted"/>
<dbReference type="PANTHER" id="PTHR15503">
    <property type="entry name" value="LDOC1 RELATED"/>
    <property type="match status" value="1"/>
</dbReference>
<dbReference type="GeneTree" id="ENSGT00950000183173"/>
<evidence type="ECO:0000313" key="4">
    <source>
        <dbReference type="Ensembl" id="ENSFHEP00000021001.1"/>
    </source>
</evidence>
<reference evidence="4" key="1">
    <citation type="submission" date="2025-08" db="UniProtKB">
        <authorList>
            <consortium name="Ensembl"/>
        </authorList>
    </citation>
    <scope>IDENTIFICATION</scope>
</reference>
<sequence>MWVKRLDPNITEHSGQQSNPVDAIRRTLNEQHSLILSHESALRKLGSRQAETNQRLADLTEFLQGSVQQTTVTDPALAPDPVPLVRSMIPEIQPPTPEKFCGLVSRCKGFILQCSLTFNHSPQSFQHDGAKISYIISLLTGRALDWAEARFPNPSDFGCSFDSFLKEFQQVFNQDTDRTSNSRELWTIKQGQRSVSDFAIDFRIRAASSDWNAAALKSAYFHALNDSFKDELVTLDEPKTLEELISLTVRLDNRIRSRTRNRGGREPPSRMTSNFPPLSTPASPDPTSPEPMQIGSTHLSPEERQKRMSSRLCLYCGSPGHYIAHCPVRSNPRVHQ</sequence>
<keyword evidence="1" id="KW-0863">Zinc-finger</keyword>
<dbReference type="InterPro" id="IPR001878">
    <property type="entry name" value="Znf_CCHC"/>
</dbReference>
<dbReference type="PROSITE" id="PS50158">
    <property type="entry name" value="ZF_CCHC"/>
    <property type="match status" value="1"/>
</dbReference>
<evidence type="ECO:0000256" key="1">
    <source>
        <dbReference type="PROSITE-ProRule" id="PRU00047"/>
    </source>
</evidence>
<dbReference type="Ensembl" id="ENSFHET00000035470.1">
    <property type="protein sequence ID" value="ENSFHEP00000021001.1"/>
    <property type="gene ID" value="ENSFHEG00000022961.1"/>
</dbReference>
<dbReference type="GO" id="GO:0003676">
    <property type="term" value="F:nucleic acid binding"/>
    <property type="evidence" value="ECO:0007669"/>
    <property type="project" value="InterPro"/>
</dbReference>
<evidence type="ECO:0000259" key="3">
    <source>
        <dbReference type="PROSITE" id="PS50158"/>
    </source>
</evidence>
<dbReference type="InterPro" id="IPR045358">
    <property type="entry name" value="Ty3_capsid"/>
</dbReference>
<evidence type="ECO:0000256" key="2">
    <source>
        <dbReference type="SAM" id="MobiDB-lite"/>
    </source>
</evidence>
<dbReference type="InterPro" id="IPR036875">
    <property type="entry name" value="Znf_CCHC_sf"/>
</dbReference>
<feature type="compositionally biased region" description="Polar residues" evidence="2">
    <location>
        <begin position="270"/>
        <end position="282"/>
    </location>
</feature>
<dbReference type="Proteomes" id="UP000265000">
    <property type="component" value="Unplaced"/>
</dbReference>
<reference evidence="4" key="2">
    <citation type="submission" date="2025-09" db="UniProtKB">
        <authorList>
            <consortium name="Ensembl"/>
        </authorList>
    </citation>
    <scope>IDENTIFICATION</scope>
</reference>
<keyword evidence="1" id="KW-0862">Zinc</keyword>
<accession>A0A3Q2Q3Q6</accession>
<dbReference type="GO" id="GO:0008270">
    <property type="term" value="F:zinc ion binding"/>
    <property type="evidence" value="ECO:0007669"/>
    <property type="project" value="UniProtKB-KW"/>
</dbReference>
<feature type="domain" description="CCHC-type" evidence="3">
    <location>
        <begin position="313"/>
        <end position="327"/>
    </location>
</feature>
<protein>
    <recommendedName>
        <fullName evidence="3">CCHC-type domain-containing protein</fullName>
    </recommendedName>
</protein>
<dbReference type="InterPro" id="IPR032567">
    <property type="entry name" value="RTL1-rel"/>
</dbReference>
<evidence type="ECO:0000313" key="5">
    <source>
        <dbReference type="Proteomes" id="UP000265000"/>
    </source>
</evidence>